<keyword evidence="4 7" id="KW-0812">Transmembrane</keyword>
<feature type="transmembrane region" description="Helical" evidence="7">
    <location>
        <begin position="105"/>
        <end position="131"/>
    </location>
</feature>
<evidence type="ECO:0000313" key="9">
    <source>
        <dbReference type="EMBL" id="MDR7345770.1"/>
    </source>
</evidence>
<accession>A0ABU2AWN6</accession>
<feature type="transmembrane region" description="Helical" evidence="7">
    <location>
        <begin position="137"/>
        <end position="156"/>
    </location>
</feature>
<proteinExistence type="inferred from homology"/>
<name>A0ABU2AWN6_9MICC</name>
<organism evidence="9 10">
    <name type="scientific">Enteractinococcus fodinae</name>
    <dbReference type="NCBI Taxonomy" id="684663"/>
    <lineage>
        <taxon>Bacteria</taxon>
        <taxon>Bacillati</taxon>
        <taxon>Actinomycetota</taxon>
        <taxon>Actinomycetes</taxon>
        <taxon>Micrococcales</taxon>
        <taxon>Micrococcaceae</taxon>
    </lineage>
</organism>
<sequence>MGDGVWYNPMTWDGPWIWVWLALYFIVFCRAGGTHLIGRAVRNGVSRVRSIQRVLASAAYQRAERVLDRWGPPAVAVSFLTIGFQTAINLASGVIRMRWYRYVPALLIGGALWATIYTTIGSVSIAAIGIAYNRWPVPTIIITIVMVISLVGWIIWRLTAPEKNPAEKVPTTQN</sequence>
<dbReference type="Pfam" id="PF09335">
    <property type="entry name" value="VTT_dom"/>
    <property type="match status" value="1"/>
</dbReference>
<evidence type="ECO:0000256" key="7">
    <source>
        <dbReference type="SAM" id="Phobius"/>
    </source>
</evidence>
<dbReference type="InterPro" id="IPR051311">
    <property type="entry name" value="DedA_domain"/>
</dbReference>
<dbReference type="Proteomes" id="UP001183794">
    <property type="component" value="Unassembled WGS sequence"/>
</dbReference>
<gene>
    <name evidence="9" type="ORF">J2S62_000027</name>
</gene>
<keyword evidence="5 7" id="KW-1133">Transmembrane helix</keyword>
<evidence type="ECO:0000256" key="2">
    <source>
        <dbReference type="ARBA" id="ARBA00010792"/>
    </source>
</evidence>
<comment type="similarity">
    <text evidence="2">Belongs to the DedA family.</text>
</comment>
<comment type="subcellular location">
    <subcellularLocation>
        <location evidence="1">Cell membrane</location>
        <topology evidence="1">Multi-pass membrane protein</topology>
    </subcellularLocation>
</comment>
<evidence type="ECO:0000256" key="1">
    <source>
        <dbReference type="ARBA" id="ARBA00004651"/>
    </source>
</evidence>
<protein>
    <submittedName>
        <fullName evidence="9">Membrane protein DedA with SNARE-associated domain</fullName>
    </submittedName>
</protein>
<comment type="caution">
    <text evidence="9">The sequence shown here is derived from an EMBL/GenBank/DDBJ whole genome shotgun (WGS) entry which is preliminary data.</text>
</comment>
<dbReference type="InterPro" id="IPR032816">
    <property type="entry name" value="VTT_dom"/>
</dbReference>
<evidence type="ECO:0000256" key="4">
    <source>
        <dbReference type="ARBA" id="ARBA00022692"/>
    </source>
</evidence>
<feature type="domain" description="VTT" evidence="8">
    <location>
        <begin position="15"/>
        <end position="122"/>
    </location>
</feature>
<dbReference type="EMBL" id="JAVDYJ010000001">
    <property type="protein sequence ID" value="MDR7345770.1"/>
    <property type="molecule type" value="Genomic_DNA"/>
</dbReference>
<dbReference type="RefSeq" id="WP_310169884.1">
    <property type="nucleotide sequence ID" value="NZ_BAABHE010000002.1"/>
</dbReference>
<feature type="transmembrane region" description="Helical" evidence="7">
    <location>
        <begin position="16"/>
        <end position="37"/>
    </location>
</feature>
<keyword evidence="3" id="KW-1003">Cell membrane</keyword>
<keyword evidence="10" id="KW-1185">Reference proteome</keyword>
<keyword evidence="6 7" id="KW-0472">Membrane</keyword>
<evidence type="ECO:0000256" key="3">
    <source>
        <dbReference type="ARBA" id="ARBA00022475"/>
    </source>
</evidence>
<evidence type="ECO:0000256" key="5">
    <source>
        <dbReference type="ARBA" id="ARBA00022989"/>
    </source>
</evidence>
<evidence type="ECO:0000259" key="8">
    <source>
        <dbReference type="Pfam" id="PF09335"/>
    </source>
</evidence>
<reference evidence="9 10" key="1">
    <citation type="submission" date="2023-07" db="EMBL/GenBank/DDBJ databases">
        <title>Sequencing the genomes of 1000 actinobacteria strains.</title>
        <authorList>
            <person name="Klenk H.-P."/>
        </authorList>
    </citation>
    <scope>NUCLEOTIDE SEQUENCE [LARGE SCALE GENOMIC DNA]</scope>
    <source>
        <strain evidence="9 10">DSM 22966</strain>
    </source>
</reference>
<dbReference type="PANTHER" id="PTHR42709">
    <property type="entry name" value="ALKALINE PHOSPHATASE LIKE PROTEIN"/>
    <property type="match status" value="1"/>
</dbReference>
<evidence type="ECO:0000256" key="6">
    <source>
        <dbReference type="ARBA" id="ARBA00023136"/>
    </source>
</evidence>
<dbReference type="PANTHER" id="PTHR42709:SF6">
    <property type="entry name" value="UNDECAPRENYL PHOSPHATE TRANSPORTER A"/>
    <property type="match status" value="1"/>
</dbReference>
<evidence type="ECO:0000313" key="10">
    <source>
        <dbReference type="Proteomes" id="UP001183794"/>
    </source>
</evidence>